<dbReference type="EMBL" id="BDGJ01000042">
    <property type="protein sequence ID" value="GAW91967.1"/>
    <property type="molecule type" value="Genomic_DNA"/>
</dbReference>
<keyword evidence="3" id="KW-1185">Reference proteome</keyword>
<dbReference type="Proteomes" id="UP000197032">
    <property type="component" value="Unassembled WGS sequence"/>
</dbReference>
<dbReference type="PANTHER" id="PTHR33169:SF14">
    <property type="entry name" value="TRANSCRIPTIONAL REGULATOR RV3488"/>
    <property type="match status" value="1"/>
</dbReference>
<dbReference type="InterPro" id="IPR005149">
    <property type="entry name" value="Tscrpt_reg_PadR_N"/>
</dbReference>
<dbReference type="PANTHER" id="PTHR33169">
    <property type="entry name" value="PADR-FAMILY TRANSCRIPTIONAL REGULATOR"/>
    <property type="match status" value="1"/>
</dbReference>
<comment type="caution">
    <text evidence="2">The sequence shown here is derived from an EMBL/GenBank/DDBJ whole genome shotgun (WGS) entry which is preliminary data.</text>
</comment>
<dbReference type="InterPro" id="IPR036388">
    <property type="entry name" value="WH-like_DNA-bd_sf"/>
</dbReference>
<evidence type="ECO:0000313" key="3">
    <source>
        <dbReference type="Proteomes" id="UP000197032"/>
    </source>
</evidence>
<dbReference type="InterPro" id="IPR036390">
    <property type="entry name" value="WH_DNA-bd_sf"/>
</dbReference>
<organism evidence="2 3">
    <name type="scientific">Calderihabitans maritimus</name>
    <dbReference type="NCBI Taxonomy" id="1246530"/>
    <lineage>
        <taxon>Bacteria</taxon>
        <taxon>Bacillati</taxon>
        <taxon>Bacillota</taxon>
        <taxon>Clostridia</taxon>
        <taxon>Neomoorellales</taxon>
        <taxon>Calderihabitantaceae</taxon>
        <taxon>Calderihabitans</taxon>
    </lineage>
</organism>
<evidence type="ECO:0000313" key="2">
    <source>
        <dbReference type="EMBL" id="GAW91967.1"/>
    </source>
</evidence>
<gene>
    <name evidence="2" type="ORF">KKC1_11270</name>
</gene>
<proteinExistence type="predicted"/>
<dbReference type="InterPro" id="IPR052509">
    <property type="entry name" value="Metal_resp_DNA-bind_regulator"/>
</dbReference>
<sequence>MLMCGRHRRRGCRCINVSVERFMEPCLLLLLSRRSTYGYDLIQSLKEFGFADGETDPGTVYRYLRRMEEEGLVSSEWDTSGGGPARRLYTLTSEGEDLLHAWAESIKENKKRLEYFLQKYREQFPDD</sequence>
<dbReference type="AlphaFoldDB" id="A0A1Z5HRH7"/>
<feature type="domain" description="Transcription regulator PadR N-terminal" evidence="1">
    <location>
        <begin position="27"/>
        <end position="100"/>
    </location>
</feature>
<dbReference type="Pfam" id="PF03551">
    <property type="entry name" value="PadR"/>
    <property type="match status" value="1"/>
</dbReference>
<reference evidence="3" key="1">
    <citation type="journal article" date="2017" name="Appl. Environ. Microbiol.">
        <title>Genomic analysis of Calderihabitans maritimus KKC1, a thermophilic hydrogenogenic carboxydotrophic bacterium isolated from marine sediment.</title>
        <authorList>
            <person name="Omae K."/>
            <person name="Yoneda Y."/>
            <person name="Fukuyama Y."/>
            <person name="Yoshida T."/>
            <person name="Sako Y."/>
        </authorList>
    </citation>
    <scope>NUCLEOTIDE SEQUENCE [LARGE SCALE GENOMIC DNA]</scope>
    <source>
        <strain evidence="3">KKC1</strain>
    </source>
</reference>
<protein>
    <submittedName>
        <fullName evidence="2">PadR-like family transcriptional regulator</fullName>
    </submittedName>
</protein>
<dbReference type="SUPFAM" id="SSF46785">
    <property type="entry name" value="Winged helix' DNA-binding domain"/>
    <property type="match status" value="1"/>
</dbReference>
<accession>A0A1Z5HRH7</accession>
<name>A0A1Z5HRH7_9FIRM</name>
<evidence type="ECO:0000259" key="1">
    <source>
        <dbReference type="Pfam" id="PF03551"/>
    </source>
</evidence>
<dbReference type="Gene3D" id="1.10.10.10">
    <property type="entry name" value="Winged helix-like DNA-binding domain superfamily/Winged helix DNA-binding domain"/>
    <property type="match status" value="1"/>
</dbReference>